<dbReference type="InterPro" id="IPR011079">
    <property type="entry name" value="Ala_racemase_C"/>
</dbReference>
<gene>
    <name evidence="5" type="ORF">PGH07_04395</name>
</gene>
<sequence length="334" mass="37429">MAYITINRQNFYHNLNQIALKTGSKEKIAIVLKDNAYGHGLKLIAKLASEYGIKHAVVRDLTEADEVKEFFESVLVLAGESRVDEVCSFAINSIEQLSGMEKGCRVELKVDTGMHRNGVAISELDEALDMITEKGLNLVGVMTHFKSADELGSDYFWQRKYFALVKQRVNERGFDNVRFHSHNSSAILRTRSFDEDMVRAGIAAYGYDELHESFDKTDLRPVLTLYAKKVATKVLKAGQRVGYGGNYTAPKDMVVSTYNIGYGDGWLRATDKAPYQTSEGLEVLGRVSMDLISFESEKESLCIMDDAQKAAKHFETISYEIMTALSSDIPREVV</sequence>
<dbReference type="Proteomes" id="UP001169069">
    <property type="component" value="Unassembled WGS sequence"/>
</dbReference>
<accession>A0ABT7QX88</accession>
<evidence type="ECO:0000256" key="2">
    <source>
        <dbReference type="ARBA" id="ARBA00022898"/>
    </source>
</evidence>
<dbReference type="SUPFAM" id="SSF50621">
    <property type="entry name" value="Alanine racemase C-terminal domain-like"/>
    <property type="match status" value="1"/>
</dbReference>
<dbReference type="EMBL" id="JAQIBD010000001">
    <property type="protein sequence ID" value="MDM5271408.1"/>
    <property type="molecule type" value="Genomic_DNA"/>
</dbReference>
<keyword evidence="2" id="KW-0663">Pyridoxal phosphate</keyword>
<dbReference type="Pfam" id="PF01168">
    <property type="entry name" value="Ala_racemase_N"/>
    <property type="match status" value="1"/>
</dbReference>
<protein>
    <submittedName>
        <fullName evidence="5">Alanine racemase</fullName>
        <ecNumber evidence="5">5.1.1.1</ecNumber>
    </submittedName>
</protein>
<dbReference type="PANTHER" id="PTHR30511">
    <property type="entry name" value="ALANINE RACEMASE"/>
    <property type="match status" value="1"/>
</dbReference>
<dbReference type="GO" id="GO:0008784">
    <property type="term" value="F:alanine racemase activity"/>
    <property type="evidence" value="ECO:0007669"/>
    <property type="project" value="UniProtKB-EC"/>
</dbReference>
<dbReference type="CDD" id="cd00430">
    <property type="entry name" value="PLPDE_III_AR"/>
    <property type="match status" value="1"/>
</dbReference>
<dbReference type="Gene3D" id="2.40.37.10">
    <property type="entry name" value="Lyase, Ornithine Decarboxylase, Chain A, domain 1"/>
    <property type="match status" value="1"/>
</dbReference>
<dbReference type="EC" id="5.1.1.1" evidence="5"/>
<dbReference type="NCBIfam" id="NF000791">
    <property type="entry name" value="PRK00053.2-2"/>
    <property type="match status" value="1"/>
</dbReference>
<evidence type="ECO:0000313" key="5">
    <source>
        <dbReference type="EMBL" id="MDM5271408.1"/>
    </source>
</evidence>
<dbReference type="SUPFAM" id="SSF51419">
    <property type="entry name" value="PLP-binding barrel"/>
    <property type="match status" value="1"/>
</dbReference>
<dbReference type="InterPro" id="IPR029066">
    <property type="entry name" value="PLP-binding_barrel"/>
</dbReference>
<keyword evidence="6" id="KW-1185">Reference proteome</keyword>
<evidence type="ECO:0000256" key="1">
    <source>
        <dbReference type="ARBA" id="ARBA00001933"/>
    </source>
</evidence>
<dbReference type="RefSeq" id="WP_289412835.1">
    <property type="nucleotide sequence ID" value="NZ_JAQIBD010000001.1"/>
</dbReference>
<dbReference type="Pfam" id="PF00842">
    <property type="entry name" value="Ala_racemase_C"/>
    <property type="match status" value="1"/>
</dbReference>
<dbReference type="NCBIfam" id="TIGR00492">
    <property type="entry name" value="alr"/>
    <property type="match status" value="1"/>
</dbReference>
<evidence type="ECO:0000256" key="3">
    <source>
        <dbReference type="ARBA" id="ARBA00023235"/>
    </source>
</evidence>
<dbReference type="InterPro" id="IPR001608">
    <property type="entry name" value="Ala_racemase_N"/>
</dbReference>
<dbReference type="InterPro" id="IPR009006">
    <property type="entry name" value="Ala_racemase/Decarboxylase_C"/>
</dbReference>
<comment type="cofactor">
    <cofactor evidence="1">
        <name>pyridoxal 5'-phosphate</name>
        <dbReference type="ChEBI" id="CHEBI:597326"/>
    </cofactor>
</comment>
<keyword evidence="3 5" id="KW-0413">Isomerase</keyword>
<organism evidence="5 6">
    <name type="scientific">Sulfurovum zhangzhouensis</name>
    <dbReference type="NCBI Taxonomy" id="3019067"/>
    <lineage>
        <taxon>Bacteria</taxon>
        <taxon>Pseudomonadati</taxon>
        <taxon>Campylobacterota</taxon>
        <taxon>Epsilonproteobacteria</taxon>
        <taxon>Campylobacterales</taxon>
        <taxon>Sulfurovaceae</taxon>
        <taxon>Sulfurovum</taxon>
    </lineage>
</organism>
<proteinExistence type="predicted"/>
<evidence type="ECO:0000259" key="4">
    <source>
        <dbReference type="SMART" id="SM01005"/>
    </source>
</evidence>
<dbReference type="InterPro" id="IPR000821">
    <property type="entry name" value="Ala_racemase"/>
</dbReference>
<comment type="caution">
    <text evidence="5">The sequence shown here is derived from an EMBL/GenBank/DDBJ whole genome shotgun (WGS) entry which is preliminary data.</text>
</comment>
<dbReference type="PRINTS" id="PR00992">
    <property type="entry name" value="ALARACEMASE"/>
</dbReference>
<feature type="domain" description="Alanine racemase C-terminal" evidence="4">
    <location>
        <begin position="222"/>
        <end position="334"/>
    </location>
</feature>
<evidence type="ECO:0000313" key="6">
    <source>
        <dbReference type="Proteomes" id="UP001169069"/>
    </source>
</evidence>
<name>A0ABT7QX88_9BACT</name>
<dbReference type="SMART" id="SM01005">
    <property type="entry name" value="Ala_racemase_C"/>
    <property type="match status" value="1"/>
</dbReference>
<dbReference type="PANTHER" id="PTHR30511:SF0">
    <property type="entry name" value="ALANINE RACEMASE, CATABOLIC-RELATED"/>
    <property type="match status" value="1"/>
</dbReference>
<dbReference type="Gene3D" id="3.20.20.10">
    <property type="entry name" value="Alanine racemase"/>
    <property type="match status" value="1"/>
</dbReference>
<reference evidence="5" key="1">
    <citation type="submission" date="2023-01" db="EMBL/GenBank/DDBJ databases">
        <title>Sulfurovum sp. zt1-1 genome assembly.</title>
        <authorList>
            <person name="Wang J."/>
        </authorList>
    </citation>
    <scope>NUCLEOTIDE SEQUENCE</scope>
    <source>
        <strain evidence="5">Zt1-1</strain>
    </source>
</reference>